<dbReference type="GO" id="GO:0006412">
    <property type="term" value="P:translation"/>
    <property type="evidence" value="ECO:0007669"/>
    <property type="project" value="InterPro"/>
</dbReference>
<dbReference type="SUPFAM" id="SSF53335">
    <property type="entry name" value="S-adenosyl-L-methionine-dependent methyltransferases"/>
    <property type="match status" value="1"/>
</dbReference>
<keyword evidence="5" id="KW-0489">Methyltransferase</keyword>
<name>A0A323URL2_RHOPL</name>
<keyword evidence="4" id="KW-0411">Iron-sulfur</keyword>
<evidence type="ECO:0000313" key="5">
    <source>
        <dbReference type="EMBL" id="PZA10298.1"/>
    </source>
</evidence>
<keyword evidence="1" id="KW-0479">Metal-binding</keyword>
<dbReference type="GO" id="GO:0051536">
    <property type="term" value="F:iron-sulfur cluster binding"/>
    <property type="evidence" value="ECO:0007669"/>
    <property type="project" value="UniProtKB-KW"/>
</dbReference>
<organism evidence="5 6">
    <name type="scientific">Rhodopseudomonas palustris</name>
    <dbReference type="NCBI Taxonomy" id="1076"/>
    <lineage>
        <taxon>Bacteria</taxon>
        <taxon>Pseudomonadati</taxon>
        <taxon>Pseudomonadota</taxon>
        <taxon>Alphaproteobacteria</taxon>
        <taxon>Hyphomicrobiales</taxon>
        <taxon>Nitrobacteraceae</taxon>
        <taxon>Rhodopseudomonas</taxon>
    </lineage>
</organism>
<dbReference type="GO" id="GO:0046872">
    <property type="term" value="F:metal ion binding"/>
    <property type="evidence" value="ECO:0007669"/>
    <property type="project" value="UniProtKB-KW"/>
</dbReference>
<evidence type="ECO:0000256" key="4">
    <source>
        <dbReference type="ARBA" id="ARBA00023014"/>
    </source>
</evidence>
<accession>A0A323URL2</accession>
<evidence type="ECO:0000313" key="6">
    <source>
        <dbReference type="Proteomes" id="UP000248134"/>
    </source>
</evidence>
<dbReference type="GO" id="GO:0003735">
    <property type="term" value="F:structural constituent of ribosome"/>
    <property type="evidence" value="ECO:0007669"/>
    <property type="project" value="TreeGrafter"/>
</dbReference>
<dbReference type="RefSeq" id="WP_110786408.1">
    <property type="nucleotide sequence ID" value="NZ_QKQS01000023.1"/>
</dbReference>
<evidence type="ECO:0000256" key="3">
    <source>
        <dbReference type="ARBA" id="ARBA00023004"/>
    </source>
</evidence>
<dbReference type="GO" id="GO:0032259">
    <property type="term" value="P:methylation"/>
    <property type="evidence" value="ECO:0007669"/>
    <property type="project" value="UniProtKB-KW"/>
</dbReference>
<keyword evidence="2" id="KW-0809">Transit peptide</keyword>
<dbReference type="Proteomes" id="UP000248134">
    <property type="component" value="Unassembled WGS sequence"/>
</dbReference>
<evidence type="ECO:0000256" key="2">
    <source>
        <dbReference type="ARBA" id="ARBA00022946"/>
    </source>
</evidence>
<protein>
    <submittedName>
        <fullName evidence="5">SAM-dependent methyltransferase</fullName>
    </submittedName>
</protein>
<evidence type="ECO:0000256" key="1">
    <source>
        <dbReference type="ARBA" id="ARBA00022723"/>
    </source>
</evidence>
<dbReference type="Pfam" id="PF09243">
    <property type="entry name" value="Rsm22"/>
    <property type="match status" value="1"/>
</dbReference>
<dbReference type="InterPro" id="IPR052571">
    <property type="entry name" value="Mt_RNA_Methyltransferase"/>
</dbReference>
<dbReference type="Gene3D" id="3.40.50.150">
    <property type="entry name" value="Vaccinia Virus protein VP39"/>
    <property type="match status" value="1"/>
</dbReference>
<dbReference type="PANTHER" id="PTHR13184">
    <property type="entry name" value="37S RIBOSOMAL PROTEIN S22"/>
    <property type="match status" value="1"/>
</dbReference>
<reference evidence="5 6" key="1">
    <citation type="submission" date="2018-06" db="EMBL/GenBank/DDBJ databases">
        <title>Draft Whole-Genome Sequence of the purple photosynthetic bacterium Rhodospeudomonas palustris XCP.</title>
        <authorList>
            <person name="Rayyan A."/>
            <person name="Meyer T.E."/>
            <person name="Kyndt J.A."/>
        </authorList>
    </citation>
    <scope>NUCLEOTIDE SEQUENCE [LARGE SCALE GENOMIC DNA]</scope>
    <source>
        <strain evidence="5 6">XCP</strain>
    </source>
</reference>
<dbReference type="GO" id="GO:0015935">
    <property type="term" value="C:small ribosomal subunit"/>
    <property type="evidence" value="ECO:0007669"/>
    <property type="project" value="TreeGrafter"/>
</dbReference>
<dbReference type="OrthoDB" id="9799639at2"/>
<proteinExistence type="predicted"/>
<dbReference type="PANTHER" id="PTHR13184:SF5">
    <property type="entry name" value="METHYLTRANSFERASE-LIKE PROTEIN 17, MITOCHONDRIAL"/>
    <property type="match status" value="1"/>
</dbReference>
<dbReference type="GO" id="GO:0008168">
    <property type="term" value="F:methyltransferase activity"/>
    <property type="evidence" value="ECO:0007669"/>
    <property type="project" value="UniProtKB-KW"/>
</dbReference>
<dbReference type="InterPro" id="IPR015324">
    <property type="entry name" value="Ribosomal_Rsm22-like"/>
</dbReference>
<gene>
    <name evidence="5" type="ORF">DNX69_12995</name>
</gene>
<comment type="caution">
    <text evidence="5">The sequence shown here is derived from an EMBL/GenBank/DDBJ whole genome shotgun (WGS) entry which is preliminary data.</text>
</comment>
<dbReference type="EMBL" id="QKQS01000023">
    <property type="protein sequence ID" value="PZA10298.1"/>
    <property type="molecule type" value="Genomic_DNA"/>
</dbReference>
<dbReference type="AlphaFoldDB" id="A0A323URL2"/>
<dbReference type="InterPro" id="IPR029063">
    <property type="entry name" value="SAM-dependent_MTases_sf"/>
</dbReference>
<keyword evidence="5" id="KW-0808">Transferase</keyword>
<sequence length="326" mass="34553">MIPPSLPADLKAALEQKLQGTQRADAAARAERISLTYRGGGTSAPITTEADALAYAGARMPATYASVIACLNAMAAIRPGFAPATLLDVGAGPGTASWAAAQAFETLQRFTLLDANPALRNLALQLTEATRLPAIDYRLGDAGKALAEAPEAALVIASYVINELSDAARAAFADALWRRTTDTLLVVEPGTPAGYARIVALRDRLIAQGARVIAPCPHDAACPVTAPDWCHFVQRLPRSKLHLQLKAADVPFEDEKFSYVALTRAALPERPARVLAQPEQTKAAITAKLCTPNGQLAVAVAARRDKPAYARFRRLGWGDTLATPSE</sequence>
<keyword evidence="3" id="KW-0408">Iron</keyword>